<sequence length="107" mass="12397">MEKTLVFAEAPEHAGSQLEKEVAYRLAPEWKVQIIWDLDYLEEYFQQERQLDALLVEEEFYGKYLKRHQIAKTVVLSAGEYPEEAEPGVLWIDGGSSPAEIVELLRQ</sequence>
<dbReference type="EMBL" id="DVHU01000094">
    <property type="protein sequence ID" value="HIR93846.1"/>
    <property type="molecule type" value="Genomic_DNA"/>
</dbReference>
<dbReference type="AlphaFoldDB" id="A0A9D1ELA4"/>
<comment type="caution">
    <text evidence="1">The sequence shown here is derived from an EMBL/GenBank/DDBJ whole genome shotgun (WGS) entry which is preliminary data.</text>
</comment>
<protein>
    <submittedName>
        <fullName evidence="1">Uncharacterized protein</fullName>
    </submittedName>
</protein>
<organism evidence="1 2">
    <name type="scientific">Candidatus Egerieimonas intestinavium</name>
    <dbReference type="NCBI Taxonomy" id="2840777"/>
    <lineage>
        <taxon>Bacteria</taxon>
        <taxon>Bacillati</taxon>
        <taxon>Bacillota</taxon>
        <taxon>Clostridia</taxon>
        <taxon>Lachnospirales</taxon>
        <taxon>Lachnospiraceae</taxon>
        <taxon>Lachnospiraceae incertae sedis</taxon>
        <taxon>Candidatus Egerieimonas</taxon>
    </lineage>
</organism>
<gene>
    <name evidence="1" type="ORF">IAB98_10565</name>
</gene>
<accession>A0A9D1ELA4</accession>
<evidence type="ECO:0000313" key="1">
    <source>
        <dbReference type="EMBL" id="HIR93846.1"/>
    </source>
</evidence>
<dbReference type="Gene3D" id="3.40.50.10850">
    <property type="entry name" value="Ntrc-like two-domain protein"/>
    <property type="match status" value="1"/>
</dbReference>
<name>A0A9D1ELA4_9FIRM</name>
<dbReference type="Proteomes" id="UP000886841">
    <property type="component" value="Unassembled WGS sequence"/>
</dbReference>
<reference evidence="1" key="1">
    <citation type="submission" date="2020-10" db="EMBL/GenBank/DDBJ databases">
        <authorList>
            <person name="Gilroy R."/>
        </authorList>
    </citation>
    <scope>NUCLEOTIDE SEQUENCE</scope>
    <source>
        <strain evidence="1">ChiSxjej1B13-7041</strain>
    </source>
</reference>
<reference evidence="1" key="2">
    <citation type="journal article" date="2021" name="PeerJ">
        <title>Extensive microbial diversity within the chicken gut microbiome revealed by metagenomics and culture.</title>
        <authorList>
            <person name="Gilroy R."/>
            <person name="Ravi A."/>
            <person name="Getino M."/>
            <person name="Pursley I."/>
            <person name="Horton D.L."/>
            <person name="Alikhan N.F."/>
            <person name="Baker D."/>
            <person name="Gharbi K."/>
            <person name="Hall N."/>
            <person name="Watson M."/>
            <person name="Adriaenssens E.M."/>
            <person name="Foster-Nyarko E."/>
            <person name="Jarju S."/>
            <person name="Secka A."/>
            <person name="Antonio M."/>
            <person name="Oren A."/>
            <person name="Chaudhuri R.R."/>
            <person name="La Ragione R."/>
            <person name="Hildebrand F."/>
            <person name="Pallen M.J."/>
        </authorList>
    </citation>
    <scope>NUCLEOTIDE SEQUENCE</scope>
    <source>
        <strain evidence="1">ChiSxjej1B13-7041</strain>
    </source>
</reference>
<evidence type="ECO:0000313" key="2">
    <source>
        <dbReference type="Proteomes" id="UP000886841"/>
    </source>
</evidence>
<proteinExistence type="predicted"/>